<dbReference type="SUPFAM" id="SSF53955">
    <property type="entry name" value="Lysozyme-like"/>
    <property type="match status" value="1"/>
</dbReference>
<dbReference type="RefSeq" id="WP_127084802.1">
    <property type="nucleotide sequence ID" value="NZ_RSCL01000019.1"/>
</dbReference>
<organism evidence="2 3">
    <name type="scientific">Dulcicalothrix desertica PCC 7102</name>
    <dbReference type="NCBI Taxonomy" id="232991"/>
    <lineage>
        <taxon>Bacteria</taxon>
        <taxon>Bacillati</taxon>
        <taxon>Cyanobacteriota</taxon>
        <taxon>Cyanophyceae</taxon>
        <taxon>Nostocales</taxon>
        <taxon>Calotrichaceae</taxon>
        <taxon>Dulcicalothrix</taxon>
    </lineage>
</organism>
<keyword evidence="1" id="KW-0472">Membrane</keyword>
<evidence type="ECO:0000313" key="2">
    <source>
        <dbReference type="EMBL" id="RUT01532.1"/>
    </source>
</evidence>
<dbReference type="Gene3D" id="1.10.530.10">
    <property type="match status" value="1"/>
</dbReference>
<keyword evidence="1" id="KW-0812">Transmembrane</keyword>
<dbReference type="OrthoDB" id="481043at2"/>
<evidence type="ECO:0000313" key="3">
    <source>
        <dbReference type="Proteomes" id="UP000271624"/>
    </source>
</evidence>
<name>A0A433V602_9CYAN</name>
<proteinExistence type="predicted"/>
<keyword evidence="1" id="KW-1133">Transmembrane helix</keyword>
<dbReference type="InterPro" id="IPR023346">
    <property type="entry name" value="Lysozyme-like_dom_sf"/>
</dbReference>
<dbReference type="Proteomes" id="UP000271624">
    <property type="component" value="Unassembled WGS sequence"/>
</dbReference>
<feature type="transmembrane region" description="Helical" evidence="1">
    <location>
        <begin position="21"/>
        <end position="43"/>
    </location>
</feature>
<dbReference type="AlphaFoldDB" id="A0A433V602"/>
<reference evidence="2" key="1">
    <citation type="submission" date="2018-12" db="EMBL/GenBank/DDBJ databases">
        <authorList>
            <person name="Will S."/>
            <person name="Neumann-Schaal M."/>
            <person name="Henke P."/>
        </authorList>
    </citation>
    <scope>NUCLEOTIDE SEQUENCE</scope>
    <source>
        <strain evidence="2">PCC 7102</strain>
    </source>
</reference>
<dbReference type="EMBL" id="RSCL01000019">
    <property type="protein sequence ID" value="RUT01532.1"/>
    <property type="molecule type" value="Genomic_DNA"/>
</dbReference>
<evidence type="ECO:0000256" key="1">
    <source>
        <dbReference type="SAM" id="Phobius"/>
    </source>
</evidence>
<keyword evidence="3" id="KW-1185">Reference proteome</keyword>
<comment type="caution">
    <text evidence="2">The sequence shown here is derived from an EMBL/GenBank/DDBJ whole genome shotgun (WGS) entry which is preliminary data.</text>
</comment>
<reference evidence="2" key="2">
    <citation type="journal article" date="2019" name="Genome Biol. Evol.">
        <title>Day and night: Metabolic profiles and evolutionary relationships of six axenic non-marine cyanobacteria.</title>
        <authorList>
            <person name="Will S.E."/>
            <person name="Henke P."/>
            <person name="Boedeker C."/>
            <person name="Huang S."/>
            <person name="Brinkmann H."/>
            <person name="Rohde M."/>
            <person name="Jarek M."/>
            <person name="Friedl T."/>
            <person name="Seufert S."/>
            <person name="Schumacher M."/>
            <person name="Overmann J."/>
            <person name="Neumann-Schaal M."/>
            <person name="Petersen J."/>
        </authorList>
    </citation>
    <scope>NUCLEOTIDE SEQUENCE [LARGE SCALE GENOMIC DNA]</scope>
    <source>
        <strain evidence="2">PCC 7102</strain>
    </source>
</reference>
<sequence>MNFENLLKLAIILRIKSLTKVKWQAIIIGVFCLILVIIIWHGLNHRQTKGINEYTPLLVMKGGDPYIRALMRTISASESQDINPYTQIYGGEHFSDFSRHPNKCVKIVSGLHQGECSTAAGRYQILTVTWQEKSEKYHSKLPKNLSINHTIFTPQAQDKVVYAWLNDRDAWKVDIALLLKQGKLNQVLKILSGTWTSLGYGKENNSITPLLSQVYQKVLAQELAQTNSSSSN</sequence>
<gene>
    <name evidence="2" type="ORF">DSM106972_066290</name>
</gene>
<accession>A0A433V602</accession>
<protein>
    <submittedName>
        <fullName evidence="2">Lysozyme</fullName>
    </submittedName>
</protein>